<feature type="domain" description="VOC" evidence="1">
    <location>
        <begin position="2"/>
        <end position="116"/>
    </location>
</feature>
<dbReference type="Proteomes" id="UP000006867">
    <property type="component" value="Chromosome"/>
</dbReference>
<evidence type="ECO:0000313" key="3">
    <source>
        <dbReference type="Proteomes" id="UP000006867"/>
    </source>
</evidence>
<dbReference type="EMBL" id="CP002207">
    <property type="protein sequence ID" value="ADP34512.1"/>
    <property type="molecule type" value="Genomic_DNA"/>
</dbReference>
<dbReference type="InterPro" id="IPR004360">
    <property type="entry name" value="Glyas_Fos-R_dOase_dom"/>
</dbReference>
<keyword evidence="3" id="KW-1185">Reference proteome</keyword>
<gene>
    <name evidence="2" type="ordered locus">BATR1942_17975</name>
</gene>
<evidence type="ECO:0000259" key="1">
    <source>
        <dbReference type="PROSITE" id="PS51819"/>
    </source>
</evidence>
<accession>A0ABM5M2X8</accession>
<name>A0ABM5M2X8_BACA1</name>
<dbReference type="PROSITE" id="PS51819">
    <property type="entry name" value="VOC"/>
    <property type="match status" value="1"/>
</dbReference>
<dbReference type="InterPro" id="IPR040553">
    <property type="entry name" value="TxDE"/>
</dbReference>
<proteinExistence type="predicted"/>
<evidence type="ECO:0000313" key="2">
    <source>
        <dbReference type="EMBL" id="ADP34512.1"/>
    </source>
</evidence>
<dbReference type="RefSeq" id="WP_003326186.1">
    <property type="nucleotide sequence ID" value="NC_014639.1"/>
</dbReference>
<dbReference type="InterPro" id="IPR029068">
    <property type="entry name" value="Glyas_Bleomycin-R_OHBP_Dase"/>
</dbReference>
<dbReference type="Pfam" id="PF00903">
    <property type="entry name" value="Glyoxalase"/>
    <property type="match status" value="1"/>
</dbReference>
<dbReference type="Gene3D" id="3.10.180.10">
    <property type="entry name" value="2,3-Dihydroxybiphenyl 1,2-Dioxygenase, domain 1"/>
    <property type="match status" value="1"/>
</dbReference>
<dbReference type="Pfam" id="PF18711">
    <property type="entry name" value="TxDE"/>
    <property type="match status" value="1"/>
</dbReference>
<dbReference type="InterPro" id="IPR037523">
    <property type="entry name" value="VOC_core"/>
</dbReference>
<sequence>MLINKVTLYSNDVDQMRHFYVHELGFTLIESSEDAFSIKAGCSELEIRKSHSDEDPFYHFAFNIPQNKFKEAKTWAKSKVTLHKEADEDEVYFEHSDAYSLYFSDPSHNIVEFIARNSSAASEENFSVQSVINISEINITTNDVMSAGKGLIQYGVPVRYEESLKEDGLNFMGEYEEGAFLLLGPRGRRWIFSDKKAEVYPLSITINQVKNIEIDSEGEIRFTDCRDIPTT</sequence>
<organism evidence="2 3">
    <name type="scientific">Bacillus atrophaeus (strain 1942)</name>
    <dbReference type="NCBI Taxonomy" id="720555"/>
    <lineage>
        <taxon>Bacteria</taxon>
        <taxon>Bacillati</taxon>
        <taxon>Bacillota</taxon>
        <taxon>Bacilli</taxon>
        <taxon>Bacillales</taxon>
        <taxon>Bacillaceae</taxon>
        <taxon>Bacillus</taxon>
    </lineage>
</organism>
<protein>
    <recommendedName>
        <fullName evidence="1">VOC domain-containing protein</fullName>
    </recommendedName>
</protein>
<dbReference type="SUPFAM" id="SSF54593">
    <property type="entry name" value="Glyoxalase/Bleomycin resistance protein/Dihydroxybiphenyl dioxygenase"/>
    <property type="match status" value="1"/>
</dbReference>
<reference evidence="2 3" key="1">
    <citation type="journal article" date="2011" name="Front. Microbiol.">
        <title>Genomic signatures of strain selection and enhancement in Bacillus atrophaeus var. globigii, a historical biowarfare simulant.</title>
        <authorList>
            <person name="Gibbons H.S."/>
            <person name="Broomall S.M."/>
            <person name="McNew L.A."/>
            <person name="Daligault H."/>
            <person name="Chapman C."/>
            <person name="Bruce D."/>
            <person name="Karavis M."/>
            <person name="Krepps M."/>
            <person name="McGregor P.A."/>
            <person name="Hong C."/>
            <person name="Park K.H."/>
            <person name="Akmal A."/>
            <person name="Feldman A."/>
            <person name="Lin J.S."/>
            <person name="Chang W.E."/>
            <person name="Higgs B.W."/>
            <person name="Demirev P."/>
            <person name="Lindquist J."/>
            <person name="Liem A."/>
            <person name="Fochler E."/>
            <person name="Read T.D."/>
            <person name="Tapia R."/>
            <person name="Johnson S."/>
            <person name="Bishop-Lilly K.A."/>
            <person name="Detter C."/>
            <person name="Han C."/>
            <person name="Sozhamannan S."/>
            <person name="Rosenzweig C.N."/>
            <person name="Skowronski E.W."/>
        </authorList>
    </citation>
    <scope>NUCLEOTIDE SEQUENCE [LARGE SCALE GENOMIC DNA]</scope>
    <source>
        <strain evidence="2 3">1942</strain>
    </source>
</reference>